<dbReference type="SUPFAM" id="SSF57850">
    <property type="entry name" value="RING/U-box"/>
    <property type="match status" value="1"/>
</dbReference>
<dbReference type="Pfam" id="PF13639">
    <property type="entry name" value="zf-RING_2"/>
    <property type="match status" value="1"/>
</dbReference>
<evidence type="ECO:0000256" key="6">
    <source>
        <dbReference type="ARBA" id="ARBA00022771"/>
    </source>
</evidence>
<comment type="pathway">
    <text evidence="2">Protein modification; protein ubiquitination.</text>
</comment>
<evidence type="ECO:0000256" key="4">
    <source>
        <dbReference type="ARBA" id="ARBA00022679"/>
    </source>
</evidence>
<evidence type="ECO:0000256" key="7">
    <source>
        <dbReference type="ARBA" id="ARBA00022786"/>
    </source>
</evidence>
<keyword evidence="8" id="KW-0862">Zinc</keyword>
<protein>
    <recommendedName>
        <fullName evidence="3">RING-type E3 ubiquitin transferase</fullName>
        <ecNumber evidence="3">2.3.2.27</ecNumber>
    </recommendedName>
</protein>
<feature type="transmembrane region" description="Helical" evidence="10">
    <location>
        <begin position="61"/>
        <end position="81"/>
    </location>
</feature>
<proteinExistence type="predicted"/>
<keyword evidence="7" id="KW-0833">Ubl conjugation pathway</keyword>
<keyword evidence="10" id="KW-1133">Transmembrane helix</keyword>
<dbReference type="Gene3D" id="3.30.40.10">
    <property type="entry name" value="Zinc/RING finger domain, C3HC4 (zinc finger)"/>
    <property type="match status" value="1"/>
</dbReference>
<dbReference type="EMBL" id="CP133617">
    <property type="protein sequence ID" value="WMV33514.1"/>
    <property type="molecule type" value="Genomic_DNA"/>
</dbReference>
<dbReference type="SMART" id="SM00184">
    <property type="entry name" value="RING"/>
    <property type="match status" value="1"/>
</dbReference>
<dbReference type="AlphaFoldDB" id="A0AAF0R8L9"/>
<dbReference type="GO" id="GO:0061630">
    <property type="term" value="F:ubiquitin protein ligase activity"/>
    <property type="evidence" value="ECO:0007669"/>
    <property type="project" value="UniProtKB-EC"/>
</dbReference>
<dbReference type="InterPro" id="IPR044600">
    <property type="entry name" value="ATL1/ATL16-like"/>
</dbReference>
<evidence type="ECO:0000313" key="12">
    <source>
        <dbReference type="EMBL" id="WMV33514.1"/>
    </source>
</evidence>
<keyword evidence="10" id="KW-0812">Transmembrane</keyword>
<evidence type="ECO:0000256" key="10">
    <source>
        <dbReference type="SAM" id="Phobius"/>
    </source>
</evidence>
<dbReference type="PANTHER" id="PTHR46913:SF21">
    <property type="entry name" value="RING-TYPE E3 UBIQUITIN TRANSFERASE"/>
    <property type="match status" value="1"/>
</dbReference>
<comment type="catalytic activity">
    <reaction evidence="1">
        <text>S-ubiquitinyl-[E2 ubiquitin-conjugating enzyme]-L-cysteine + [acceptor protein]-L-lysine = [E2 ubiquitin-conjugating enzyme]-L-cysteine + N(6)-ubiquitinyl-[acceptor protein]-L-lysine.</text>
        <dbReference type="EC" id="2.3.2.27"/>
    </reaction>
</comment>
<evidence type="ECO:0000256" key="2">
    <source>
        <dbReference type="ARBA" id="ARBA00004906"/>
    </source>
</evidence>
<evidence type="ECO:0000256" key="3">
    <source>
        <dbReference type="ARBA" id="ARBA00012483"/>
    </source>
</evidence>
<dbReference type="EC" id="2.3.2.27" evidence="3"/>
<evidence type="ECO:0000256" key="5">
    <source>
        <dbReference type="ARBA" id="ARBA00022723"/>
    </source>
</evidence>
<dbReference type="PROSITE" id="PS50089">
    <property type="entry name" value="ZF_RING_2"/>
    <property type="match status" value="1"/>
</dbReference>
<evidence type="ECO:0000256" key="1">
    <source>
        <dbReference type="ARBA" id="ARBA00000900"/>
    </source>
</evidence>
<accession>A0AAF0R8L9</accession>
<keyword evidence="4" id="KW-0808">Transferase</keyword>
<reference evidence="12" key="1">
    <citation type="submission" date="2023-08" db="EMBL/GenBank/DDBJ databases">
        <title>A de novo genome assembly of Solanum verrucosum Schlechtendal, a Mexican diploid species geographically isolated from the other diploid A-genome species in potato relatives.</title>
        <authorList>
            <person name="Hosaka K."/>
        </authorList>
    </citation>
    <scope>NUCLEOTIDE SEQUENCE</scope>
    <source>
        <tissue evidence="12">Young leaves</tissue>
    </source>
</reference>
<evidence type="ECO:0000256" key="8">
    <source>
        <dbReference type="ARBA" id="ARBA00022833"/>
    </source>
</evidence>
<dbReference type="PANTHER" id="PTHR46913">
    <property type="entry name" value="RING-H2 FINGER PROTEIN ATL16"/>
    <property type="match status" value="1"/>
</dbReference>
<dbReference type="InterPro" id="IPR001841">
    <property type="entry name" value="Znf_RING"/>
</dbReference>
<sequence length="188" mass="21078">MNLPFHVIYNTTVLTTHAFRSNPISPNNISSTMASSQDSHSFHWQFSEFDDNDFQIRGHTLFFVILLFTIIVIATLFFLYARWINKFRSPSTTDPVGSGTSVHTPPPAPQGLDPIFINDLPIILHATCSGSSTVIECCICLGIFQDGDKVKVLPSCQHSYHSDCVDRWLRNQSSCPLCRASLQFDLPL</sequence>
<keyword evidence="13" id="KW-1185">Reference proteome</keyword>
<feature type="domain" description="RING-type" evidence="11">
    <location>
        <begin position="137"/>
        <end position="179"/>
    </location>
</feature>
<keyword evidence="10" id="KW-0472">Membrane</keyword>
<evidence type="ECO:0000313" key="13">
    <source>
        <dbReference type="Proteomes" id="UP001234989"/>
    </source>
</evidence>
<dbReference type="CDD" id="cd16461">
    <property type="entry name" value="RING-H2_EL5-like"/>
    <property type="match status" value="1"/>
</dbReference>
<gene>
    <name evidence="12" type="ORF">MTR67_026899</name>
</gene>
<keyword evidence="6 9" id="KW-0863">Zinc-finger</keyword>
<dbReference type="Proteomes" id="UP001234989">
    <property type="component" value="Chromosome 6"/>
</dbReference>
<organism evidence="12 13">
    <name type="scientific">Solanum verrucosum</name>
    <dbReference type="NCBI Taxonomy" id="315347"/>
    <lineage>
        <taxon>Eukaryota</taxon>
        <taxon>Viridiplantae</taxon>
        <taxon>Streptophyta</taxon>
        <taxon>Embryophyta</taxon>
        <taxon>Tracheophyta</taxon>
        <taxon>Spermatophyta</taxon>
        <taxon>Magnoliopsida</taxon>
        <taxon>eudicotyledons</taxon>
        <taxon>Gunneridae</taxon>
        <taxon>Pentapetalae</taxon>
        <taxon>asterids</taxon>
        <taxon>lamiids</taxon>
        <taxon>Solanales</taxon>
        <taxon>Solanaceae</taxon>
        <taxon>Solanoideae</taxon>
        <taxon>Solaneae</taxon>
        <taxon>Solanum</taxon>
    </lineage>
</organism>
<dbReference type="InterPro" id="IPR013083">
    <property type="entry name" value="Znf_RING/FYVE/PHD"/>
</dbReference>
<evidence type="ECO:0000256" key="9">
    <source>
        <dbReference type="PROSITE-ProRule" id="PRU00175"/>
    </source>
</evidence>
<evidence type="ECO:0000259" key="11">
    <source>
        <dbReference type="PROSITE" id="PS50089"/>
    </source>
</evidence>
<name>A0AAF0R8L9_SOLVR</name>
<keyword evidence="5" id="KW-0479">Metal-binding</keyword>
<dbReference type="GO" id="GO:0016567">
    <property type="term" value="P:protein ubiquitination"/>
    <property type="evidence" value="ECO:0007669"/>
    <property type="project" value="InterPro"/>
</dbReference>
<dbReference type="GO" id="GO:0008270">
    <property type="term" value="F:zinc ion binding"/>
    <property type="evidence" value="ECO:0007669"/>
    <property type="project" value="UniProtKB-KW"/>
</dbReference>